<evidence type="ECO:0000313" key="2">
    <source>
        <dbReference type="Proteomes" id="UP001416858"/>
    </source>
</evidence>
<accession>A0ABP9VVI1</accession>
<protein>
    <submittedName>
        <fullName evidence="1">Uncharacterized protein</fullName>
    </submittedName>
</protein>
<dbReference type="RefSeq" id="WP_345685987.1">
    <property type="nucleotide sequence ID" value="NZ_BAABRO010000012.1"/>
</dbReference>
<reference evidence="1 2" key="1">
    <citation type="submission" date="2024-02" db="EMBL/GenBank/DDBJ databases">
        <title>Rhodopirellula caenicola NBRC 110016.</title>
        <authorList>
            <person name="Ichikawa N."/>
            <person name="Katano-Makiyama Y."/>
            <person name="Hidaka K."/>
        </authorList>
    </citation>
    <scope>NUCLEOTIDE SEQUENCE [LARGE SCALE GENOMIC DNA]</scope>
    <source>
        <strain evidence="1 2">NBRC 110016</strain>
    </source>
</reference>
<dbReference type="Proteomes" id="UP001416858">
    <property type="component" value="Unassembled WGS sequence"/>
</dbReference>
<name>A0ABP9VVI1_9BACT</name>
<proteinExistence type="predicted"/>
<keyword evidence="2" id="KW-1185">Reference proteome</keyword>
<dbReference type="EMBL" id="BAABRO010000012">
    <property type="protein sequence ID" value="GAA5509159.1"/>
    <property type="molecule type" value="Genomic_DNA"/>
</dbReference>
<comment type="caution">
    <text evidence="1">The sequence shown here is derived from an EMBL/GenBank/DDBJ whole genome shotgun (WGS) entry which is preliminary data.</text>
</comment>
<organism evidence="1 2">
    <name type="scientific">Novipirellula caenicola</name>
    <dbReference type="NCBI Taxonomy" id="1536901"/>
    <lineage>
        <taxon>Bacteria</taxon>
        <taxon>Pseudomonadati</taxon>
        <taxon>Planctomycetota</taxon>
        <taxon>Planctomycetia</taxon>
        <taxon>Pirellulales</taxon>
        <taxon>Pirellulaceae</taxon>
        <taxon>Novipirellula</taxon>
    </lineage>
</organism>
<evidence type="ECO:0000313" key="1">
    <source>
        <dbReference type="EMBL" id="GAA5509159.1"/>
    </source>
</evidence>
<gene>
    <name evidence="1" type="ORF">Rcae01_04657</name>
</gene>
<sequence>MGYNLYITRRKYHFEEEGPSITIDEWRAFVDADPELSFSHRDEALTAIWNGKCEYPDPWFAYSEDYGSIETKNPDVPIVNKMIQMAARLDAKVQGDDGEIYKTPSETYFEDEDDLSTSTIRPWWRRLARLFQ</sequence>